<dbReference type="Pfam" id="PF01607">
    <property type="entry name" value="CBM_14"/>
    <property type="match status" value="3"/>
</dbReference>
<feature type="domain" description="Chitin-binding type-2" evidence="1">
    <location>
        <begin position="86"/>
        <end position="142"/>
    </location>
</feature>
<dbReference type="OrthoDB" id="7250310at2759"/>
<sequence>TSLSCKSGEVFNGEVCVSSRLYKCPNLDAGSCDTKENGYYKDNNLDCRSYFYCSSNRKYSFLCQDGQAFDGSKCVSKRHVEPCSKKIECSGKSDGYYQDMTTGCTKYYYCKQGDKVQVLTCRNSRVFNGQSCVSPASYACPGTVGYSLALKLNCVKRSCQSTCSRDGFFADYDSRCKNYYFCVSGKQTKLSCHPNSVFNENEGLCVPKDKYQCPVYCSNECS</sequence>
<dbReference type="GO" id="GO:0005576">
    <property type="term" value="C:extracellular region"/>
    <property type="evidence" value="ECO:0007669"/>
    <property type="project" value="InterPro"/>
</dbReference>
<dbReference type="InterPro" id="IPR002557">
    <property type="entry name" value="Chitin-bd_dom"/>
</dbReference>
<protein>
    <submittedName>
        <fullName evidence="2">CLUMA_CG007477, isoform A</fullName>
    </submittedName>
</protein>
<reference evidence="2 3" key="1">
    <citation type="submission" date="2015-04" db="EMBL/GenBank/DDBJ databases">
        <authorList>
            <person name="Syromyatnikov M.Y."/>
            <person name="Popov V.N."/>
        </authorList>
    </citation>
    <scope>NUCLEOTIDE SEQUENCE [LARGE SCALE GENOMIC DNA]</scope>
</reference>
<accession>A0A1J1I4X3</accession>
<proteinExistence type="predicted"/>
<evidence type="ECO:0000313" key="2">
    <source>
        <dbReference type="EMBL" id="CRK93950.1"/>
    </source>
</evidence>
<dbReference type="InterPro" id="IPR036508">
    <property type="entry name" value="Chitin-bd_dom_sf"/>
</dbReference>
<dbReference type="Proteomes" id="UP000183832">
    <property type="component" value="Unassembled WGS sequence"/>
</dbReference>
<dbReference type="SUPFAM" id="SSF57625">
    <property type="entry name" value="Invertebrate chitin-binding proteins"/>
    <property type="match status" value="3"/>
</dbReference>
<keyword evidence="3" id="KW-1185">Reference proteome</keyword>
<dbReference type="GO" id="GO:0008061">
    <property type="term" value="F:chitin binding"/>
    <property type="evidence" value="ECO:0007669"/>
    <property type="project" value="InterPro"/>
</dbReference>
<evidence type="ECO:0000259" key="1">
    <source>
        <dbReference type="PROSITE" id="PS50940"/>
    </source>
</evidence>
<feature type="domain" description="Chitin-binding type-2" evidence="1">
    <location>
        <begin position="160"/>
        <end position="215"/>
    </location>
</feature>
<name>A0A1J1I4X3_9DIPT</name>
<evidence type="ECO:0000313" key="3">
    <source>
        <dbReference type="Proteomes" id="UP000183832"/>
    </source>
</evidence>
<dbReference type="Gene3D" id="2.170.140.10">
    <property type="entry name" value="Chitin binding domain"/>
    <property type="match status" value="2"/>
</dbReference>
<dbReference type="SMART" id="SM00494">
    <property type="entry name" value="ChtBD2"/>
    <property type="match status" value="3"/>
</dbReference>
<dbReference type="EMBL" id="CVRI01000038">
    <property type="protein sequence ID" value="CRK93950.1"/>
    <property type="molecule type" value="Genomic_DNA"/>
</dbReference>
<organism evidence="2 3">
    <name type="scientific">Clunio marinus</name>
    <dbReference type="NCBI Taxonomy" id="568069"/>
    <lineage>
        <taxon>Eukaryota</taxon>
        <taxon>Metazoa</taxon>
        <taxon>Ecdysozoa</taxon>
        <taxon>Arthropoda</taxon>
        <taxon>Hexapoda</taxon>
        <taxon>Insecta</taxon>
        <taxon>Pterygota</taxon>
        <taxon>Neoptera</taxon>
        <taxon>Endopterygota</taxon>
        <taxon>Diptera</taxon>
        <taxon>Nematocera</taxon>
        <taxon>Chironomoidea</taxon>
        <taxon>Chironomidae</taxon>
        <taxon>Clunio</taxon>
    </lineage>
</organism>
<dbReference type="STRING" id="568069.A0A1J1I4X3"/>
<dbReference type="PROSITE" id="PS50940">
    <property type="entry name" value="CHIT_BIND_II"/>
    <property type="match status" value="3"/>
</dbReference>
<gene>
    <name evidence="2" type="ORF">CLUMA_CG007477</name>
</gene>
<feature type="non-terminal residue" evidence="2">
    <location>
        <position position="1"/>
    </location>
</feature>
<dbReference type="AlphaFoldDB" id="A0A1J1I4X3"/>
<feature type="domain" description="Chitin-binding type-2" evidence="1">
    <location>
        <begin position="29"/>
        <end position="85"/>
    </location>
</feature>